<dbReference type="EMBL" id="CAUJNA010002342">
    <property type="protein sequence ID" value="CAJ1392499.1"/>
    <property type="molecule type" value="Genomic_DNA"/>
</dbReference>
<accession>A0AA36MZI4</accession>
<protein>
    <submittedName>
        <fullName evidence="3">Uncharacterized protein</fullName>
    </submittedName>
</protein>
<dbReference type="Proteomes" id="UP001178507">
    <property type="component" value="Unassembled WGS sequence"/>
</dbReference>
<sequence>MDFRQSVRDKVEQLDPSDAEYGGFMEMSAKQAIDWVGQQMNDLSGEDLASRLSLNCTGSQVPSLQLENRQITILESNGETMVPDELRRQLRIQYGGASFAELKSRGDFPYLSRPEEVTLFIEVHMRRFGDFIGYPTGSLLCFTNWLVSKKGFPPLGSQIWRHASQNAQLAEQ</sequence>
<dbReference type="AlphaFoldDB" id="A0AA36MZI4"/>
<keyword evidence="4" id="KW-1185">Reference proteome</keyword>
<organism evidence="3 4">
    <name type="scientific">Effrenium voratum</name>
    <dbReference type="NCBI Taxonomy" id="2562239"/>
    <lineage>
        <taxon>Eukaryota</taxon>
        <taxon>Sar</taxon>
        <taxon>Alveolata</taxon>
        <taxon>Dinophyceae</taxon>
        <taxon>Suessiales</taxon>
        <taxon>Symbiodiniaceae</taxon>
        <taxon>Effrenium</taxon>
    </lineage>
</organism>
<evidence type="ECO:0000256" key="2">
    <source>
        <dbReference type="ARBA" id="ARBA00022490"/>
    </source>
</evidence>
<dbReference type="PANTHER" id="PTHR15913">
    <property type="entry name" value="ACID CLUSTER PROTEIN 33"/>
    <property type="match status" value="1"/>
</dbReference>
<evidence type="ECO:0000313" key="4">
    <source>
        <dbReference type="Proteomes" id="UP001178507"/>
    </source>
</evidence>
<reference evidence="3" key="1">
    <citation type="submission" date="2023-08" db="EMBL/GenBank/DDBJ databases">
        <authorList>
            <person name="Chen Y."/>
            <person name="Shah S."/>
            <person name="Dougan E. K."/>
            <person name="Thang M."/>
            <person name="Chan C."/>
        </authorList>
    </citation>
    <scope>NUCLEOTIDE SEQUENCE</scope>
</reference>
<dbReference type="InterPro" id="IPR026151">
    <property type="entry name" value="Maspardin"/>
</dbReference>
<dbReference type="GO" id="GO:0005737">
    <property type="term" value="C:cytoplasm"/>
    <property type="evidence" value="ECO:0007669"/>
    <property type="project" value="UniProtKB-SubCell"/>
</dbReference>
<name>A0AA36MZI4_9DINO</name>
<comment type="subcellular location">
    <subcellularLocation>
        <location evidence="1">Cytoplasm</location>
    </subcellularLocation>
</comment>
<proteinExistence type="predicted"/>
<gene>
    <name evidence="3" type="ORF">EVOR1521_LOCUS17578</name>
</gene>
<keyword evidence="2" id="KW-0963">Cytoplasm</keyword>
<comment type="caution">
    <text evidence="3">The sequence shown here is derived from an EMBL/GenBank/DDBJ whole genome shotgun (WGS) entry which is preliminary data.</text>
</comment>
<evidence type="ECO:0000313" key="3">
    <source>
        <dbReference type="EMBL" id="CAJ1392499.1"/>
    </source>
</evidence>
<evidence type="ECO:0000256" key="1">
    <source>
        <dbReference type="ARBA" id="ARBA00004496"/>
    </source>
</evidence>
<dbReference type="PANTHER" id="PTHR15913:SF0">
    <property type="entry name" value="MASPARDIN"/>
    <property type="match status" value="1"/>
</dbReference>